<reference evidence="1" key="2">
    <citation type="submission" date="2022-05" db="EMBL/GenBank/DDBJ databases">
        <authorList>
            <person name="Kim J.-S."/>
            <person name="Lee K."/>
            <person name="Suh M."/>
            <person name="Eom M."/>
            <person name="Kim J.-S."/>
            <person name="Kim D.-S."/>
            <person name="Ko S.-H."/>
            <person name="Shin Y."/>
            <person name="Lee J.-S."/>
        </authorList>
    </citation>
    <scope>NUCLEOTIDE SEQUENCE</scope>
    <source>
        <strain evidence="1">N237</strain>
    </source>
</reference>
<dbReference type="Pfam" id="PF13384">
    <property type="entry name" value="HTH_23"/>
    <property type="match status" value="1"/>
</dbReference>
<sequence>MAKVARQYGISHRTATNHLHLAGVKIRLQKTGLPEAEVANAVALREQGWTYKAIGERYGCSHTAVREAIRRASSENDPQLGPAPK</sequence>
<dbReference type="EMBL" id="CP097332">
    <property type="protein sequence ID" value="UQX88253.1"/>
    <property type="molecule type" value="Genomic_DNA"/>
</dbReference>
<reference evidence="1" key="1">
    <citation type="journal article" date="2018" name="Int. J. Syst. Evol. Microbiol.">
        <title>Jatrophihabitans telluris sp. nov., isolated from sediment soil of lava forest wetlands and the emended description of the genus Jatrophihabitans.</title>
        <authorList>
            <person name="Lee K.C."/>
            <person name="Suh M.K."/>
            <person name="Eom M.K."/>
            <person name="Kim K.K."/>
            <person name="Kim J.S."/>
            <person name="Kim D.S."/>
            <person name="Ko S.H."/>
            <person name="Shin Y.K."/>
            <person name="Lee J.S."/>
        </authorList>
    </citation>
    <scope>NUCLEOTIDE SEQUENCE</scope>
    <source>
        <strain evidence="1">N237</strain>
    </source>
</reference>
<gene>
    <name evidence="1" type="ORF">M6D93_18490</name>
</gene>
<dbReference type="Proteomes" id="UP001056336">
    <property type="component" value="Chromosome"/>
</dbReference>
<dbReference type="RefSeq" id="WP_249771575.1">
    <property type="nucleotide sequence ID" value="NZ_CP097332.1"/>
</dbReference>
<accession>A0ABY4QXM0</accession>
<keyword evidence="2" id="KW-1185">Reference proteome</keyword>
<proteinExistence type="predicted"/>
<protein>
    <submittedName>
        <fullName evidence="1">Helix-turn-helix domain-containing protein</fullName>
    </submittedName>
</protein>
<evidence type="ECO:0000313" key="1">
    <source>
        <dbReference type="EMBL" id="UQX88253.1"/>
    </source>
</evidence>
<evidence type="ECO:0000313" key="2">
    <source>
        <dbReference type="Proteomes" id="UP001056336"/>
    </source>
</evidence>
<dbReference type="Gene3D" id="1.10.10.60">
    <property type="entry name" value="Homeodomain-like"/>
    <property type="match status" value="1"/>
</dbReference>
<organism evidence="1 2">
    <name type="scientific">Jatrophihabitans telluris</name>
    <dbReference type="NCBI Taxonomy" id="2038343"/>
    <lineage>
        <taxon>Bacteria</taxon>
        <taxon>Bacillati</taxon>
        <taxon>Actinomycetota</taxon>
        <taxon>Actinomycetes</taxon>
        <taxon>Jatrophihabitantales</taxon>
        <taxon>Jatrophihabitantaceae</taxon>
        <taxon>Jatrophihabitans</taxon>
    </lineage>
</organism>
<name>A0ABY4QXM0_9ACTN</name>